<name>A0A423PDL5_9GAMM</name>
<dbReference type="PRINTS" id="PR01438">
    <property type="entry name" value="UNVRSLSTRESS"/>
</dbReference>
<protein>
    <submittedName>
        <fullName evidence="3">Universal stress protein A</fullName>
    </submittedName>
</protein>
<evidence type="ECO:0000256" key="1">
    <source>
        <dbReference type="ARBA" id="ARBA00008791"/>
    </source>
</evidence>
<evidence type="ECO:0000313" key="4">
    <source>
        <dbReference type="Proteomes" id="UP000285123"/>
    </source>
</evidence>
<feature type="domain" description="UspA" evidence="2">
    <location>
        <begin position="3"/>
        <end position="158"/>
    </location>
</feature>
<organism evidence="3 4">
    <name type="scientific">Salinisphaera orenii YIM 95161</name>
    <dbReference type="NCBI Taxonomy" id="1051139"/>
    <lineage>
        <taxon>Bacteria</taxon>
        <taxon>Pseudomonadati</taxon>
        <taxon>Pseudomonadota</taxon>
        <taxon>Gammaproteobacteria</taxon>
        <taxon>Salinisphaerales</taxon>
        <taxon>Salinisphaeraceae</taxon>
        <taxon>Salinisphaera</taxon>
    </lineage>
</organism>
<sequence>MDKTITACIDDSEYASAVCDAAAWASRRLTAPMSILHVIDNHAEPGVSDASGQIGLGTREHLLEELASLDEQRAKLAQEQGRLMLRAAQERAREAGVADATTRLRNGALVEALVEIEDSIRLLVLGKRGTNADAAREHLGSNLERAIRSLHCPILITPPGFGAPKRVLIAFDGSRTALRMIERIATSPLLQEAECHIVFVGQDSEALAEQLATAGRHLADACAEVHTQTLTGEIETTLRDYQQRHDIDLLVMGAYGHSRIRHLLIGSTTTEMIRHATIPLLILR</sequence>
<comment type="caution">
    <text evidence="3">The sequence shown here is derived from an EMBL/GenBank/DDBJ whole genome shotgun (WGS) entry which is preliminary data.</text>
</comment>
<dbReference type="PANTHER" id="PTHR46268">
    <property type="entry name" value="STRESS RESPONSE PROTEIN NHAX"/>
    <property type="match status" value="1"/>
</dbReference>
<dbReference type="Gene3D" id="3.40.50.12370">
    <property type="match status" value="1"/>
</dbReference>
<dbReference type="RefSeq" id="WP_123592591.1">
    <property type="nucleotide sequence ID" value="NZ_AYKF01000143.1"/>
</dbReference>
<comment type="similarity">
    <text evidence="1">Belongs to the universal stress protein A family.</text>
</comment>
<dbReference type="SUPFAM" id="SSF52402">
    <property type="entry name" value="Adenine nucleotide alpha hydrolases-like"/>
    <property type="match status" value="2"/>
</dbReference>
<feature type="domain" description="UspA" evidence="2">
    <location>
        <begin position="208"/>
        <end position="284"/>
    </location>
</feature>
<dbReference type="Proteomes" id="UP000285123">
    <property type="component" value="Unassembled WGS sequence"/>
</dbReference>
<dbReference type="InterPro" id="IPR006015">
    <property type="entry name" value="Universal_stress_UspA"/>
</dbReference>
<dbReference type="AlphaFoldDB" id="A0A423PDL5"/>
<evidence type="ECO:0000313" key="3">
    <source>
        <dbReference type="EMBL" id="ROO23113.1"/>
    </source>
</evidence>
<evidence type="ECO:0000259" key="2">
    <source>
        <dbReference type="Pfam" id="PF00582"/>
    </source>
</evidence>
<dbReference type="EMBL" id="AYKF01000143">
    <property type="protein sequence ID" value="ROO23113.1"/>
    <property type="molecule type" value="Genomic_DNA"/>
</dbReference>
<proteinExistence type="inferred from homology"/>
<dbReference type="Pfam" id="PF00582">
    <property type="entry name" value="Usp"/>
    <property type="match status" value="2"/>
</dbReference>
<dbReference type="CDD" id="cd00293">
    <property type="entry name" value="USP-like"/>
    <property type="match status" value="2"/>
</dbReference>
<accession>A0A423PDL5</accession>
<reference evidence="3 4" key="1">
    <citation type="submission" date="2013-10" db="EMBL/GenBank/DDBJ databases">
        <title>Salinisphaera halophila YIM 95161 Genome Sequencing.</title>
        <authorList>
            <person name="Lai Q."/>
            <person name="Li C."/>
            <person name="Shao Z."/>
        </authorList>
    </citation>
    <scope>NUCLEOTIDE SEQUENCE [LARGE SCALE GENOMIC DNA]</scope>
    <source>
        <strain evidence="3 4">YIM 95161</strain>
    </source>
</reference>
<dbReference type="OrthoDB" id="9804721at2"/>
<dbReference type="PANTHER" id="PTHR46268:SF6">
    <property type="entry name" value="UNIVERSAL STRESS PROTEIN UP12"/>
    <property type="match status" value="1"/>
</dbReference>
<gene>
    <name evidence="3" type="ORF">SAHL_17055</name>
</gene>
<dbReference type="InterPro" id="IPR006016">
    <property type="entry name" value="UspA"/>
</dbReference>